<dbReference type="EC" id="3.5.4.4" evidence="4"/>
<keyword evidence="12" id="KW-1185">Reference proteome</keyword>
<evidence type="ECO:0000256" key="5">
    <source>
        <dbReference type="ARBA" id="ARBA00022525"/>
    </source>
</evidence>
<dbReference type="PANTHER" id="PTHR11409">
    <property type="entry name" value="ADENOSINE DEAMINASE"/>
    <property type="match status" value="1"/>
</dbReference>
<dbReference type="GO" id="GO:0006154">
    <property type="term" value="P:adenosine catabolic process"/>
    <property type="evidence" value="ECO:0007669"/>
    <property type="project" value="TreeGrafter"/>
</dbReference>
<dbReference type="InterPro" id="IPR006330">
    <property type="entry name" value="Ado/ade_deaminase"/>
</dbReference>
<evidence type="ECO:0000256" key="1">
    <source>
        <dbReference type="ARBA" id="ARBA00001947"/>
    </source>
</evidence>
<evidence type="ECO:0000256" key="2">
    <source>
        <dbReference type="ARBA" id="ARBA00004613"/>
    </source>
</evidence>
<keyword evidence="6" id="KW-0479">Metal-binding</keyword>
<dbReference type="InterPro" id="IPR032466">
    <property type="entry name" value="Metal_Hydrolase"/>
</dbReference>
<evidence type="ECO:0000256" key="4">
    <source>
        <dbReference type="ARBA" id="ARBA00012784"/>
    </source>
</evidence>
<evidence type="ECO:0000256" key="9">
    <source>
        <dbReference type="ARBA" id="ARBA00047764"/>
    </source>
</evidence>
<feature type="domain" description="Adenosine deaminase" evidence="10">
    <location>
        <begin position="253"/>
        <end position="560"/>
    </location>
</feature>
<proteinExistence type="inferred from homology"/>
<dbReference type="PANTHER" id="PTHR11409:SF37">
    <property type="entry name" value="ADENOSINE DEAMINASE DOMAIN-CONTAINING PROTEIN"/>
    <property type="match status" value="1"/>
</dbReference>
<dbReference type="FunFam" id="3.20.20.140:FF:000017">
    <property type="entry name" value="Adenosine deaminase 2"/>
    <property type="match status" value="1"/>
</dbReference>
<evidence type="ECO:0000256" key="7">
    <source>
        <dbReference type="ARBA" id="ARBA00022729"/>
    </source>
</evidence>
<keyword evidence="7" id="KW-0732">Signal</keyword>
<dbReference type="GO" id="GO:0046103">
    <property type="term" value="P:inosine biosynthetic process"/>
    <property type="evidence" value="ECO:0007669"/>
    <property type="project" value="TreeGrafter"/>
</dbReference>
<dbReference type="Pfam" id="PF00962">
    <property type="entry name" value="A_deaminase"/>
    <property type="match status" value="1"/>
</dbReference>
<comment type="caution">
    <text evidence="11">The sequence shown here is derived from an EMBL/GenBank/DDBJ whole genome shotgun (WGS) entry which is preliminary data.</text>
</comment>
<dbReference type="Proteomes" id="UP000707071">
    <property type="component" value="Unassembled WGS sequence"/>
</dbReference>
<dbReference type="InterPro" id="IPR001365">
    <property type="entry name" value="A_deaminase_dom"/>
</dbReference>
<reference evidence="11 12" key="1">
    <citation type="journal article" date="2020" name="bioRxiv">
        <title>Whole genome comparisons of ergot fungi reveals the divergence and evolution of species within the genus Claviceps are the result of varying mechanisms driving genome evolution and host range expansion.</title>
        <authorList>
            <person name="Wyka S.A."/>
            <person name="Mondo S.J."/>
            <person name="Liu M."/>
            <person name="Dettman J."/>
            <person name="Nalam V."/>
            <person name="Broders K.D."/>
        </authorList>
    </citation>
    <scope>NUCLEOTIDE SEQUENCE [LARGE SCALE GENOMIC DNA]</scope>
    <source>
        <strain evidence="11 12">Clav52</strain>
    </source>
</reference>
<dbReference type="GO" id="GO:0004000">
    <property type="term" value="F:adenosine deaminase activity"/>
    <property type="evidence" value="ECO:0007669"/>
    <property type="project" value="TreeGrafter"/>
</dbReference>
<comment type="cofactor">
    <cofactor evidence="1">
        <name>Zn(2+)</name>
        <dbReference type="ChEBI" id="CHEBI:29105"/>
    </cofactor>
</comment>
<dbReference type="GO" id="GO:0046872">
    <property type="term" value="F:metal ion binding"/>
    <property type="evidence" value="ECO:0007669"/>
    <property type="project" value="UniProtKB-KW"/>
</dbReference>
<name>A0A9P7U4Q5_9HYPO</name>
<keyword evidence="5" id="KW-0964">Secreted</keyword>
<sequence>MSLYQQVAQDGIDDKKAATIAVESQHADLVTRGFAPSENESTNVMDPAGYFVARQILVEDEKNLDFASRCRARASPLEIRVDAIVRGLRRQDQERVYDAATPRQGPGNQMHKRSAGDHFLSNIDLIHRTALFDIASHMPKGGHLHIHYNACLPPRVLLDIAKGMDRMFITSNLPLVPDSEYTNYDRCELQFSITSREREIPGNLFSPEYHPRQTMRFDEFLHEFTNHYDRLGPEEWLLEKLLFHEEEAHGVLQTAAGAWEKFNSRTRMMKGLFNYETAYRQYTRRCLEDFMRDNIQYAEIRPTFMKSNRLYNDDGTARIDNRGIMGIIIEEVTRFQHDVASKGGYFGGLKVIYTAPRSMSPEEVRQSLEECLRFKQEWPKWIAGYDLAGEESKGRSLKDFVKELLDFKKNCAEANVDIPFLFHCGETLDMGTEVDGNLVDALLLGAKRIGHGFALTKHPYIMQQMRRRGVCLELCPISNEVLGLTPRVAGHSMYSLLANNVHCTINSDNGAFYRSTLSHDFYQVMIGRADMDLFGWKQLVLWSIEHACLDEADKKSVLNEWQRLWFEFLEWAMNKYDAAGAVGELLRG</sequence>
<evidence type="ECO:0000313" key="11">
    <source>
        <dbReference type="EMBL" id="KAG6290954.1"/>
    </source>
</evidence>
<evidence type="ECO:0000256" key="8">
    <source>
        <dbReference type="ARBA" id="ARBA00022801"/>
    </source>
</evidence>
<gene>
    <name evidence="11" type="ORF">E4U09_004181</name>
</gene>
<organism evidence="11 12">
    <name type="scientific">Claviceps aff. purpurea</name>
    <dbReference type="NCBI Taxonomy" id="1967640"/>
    <lineage>
        <taxon>Eukaryota</taxon>
        <taxon>Fungi</taxon>
        <taxon>Dikarya</taxon>
        <taxon>Ascomycota</taxon>
        <taxon>Pezizomycotina</taxon>
        <taxon>Sordariomycetes</taxon>
        <taxon>Hypocreomycetidae</taxon>
        <taxon>Hypocreales</taxon>
        <taxon>Clavicipitaceae</taxon>
        <taxon>Claviceps</taxon>
    </lineage>
</organism>
<comment type="subcellular location">
    <subcellularLocation>
        <location evidence="2">Secreted</location>
    </subcellularLocation>
</comment>
<dbReference type="GO" id="GO:0005576">
    <property type="term" value="C:extracellular region"/>
    <property type="evidence" value="ECO:0007669"/>
    <property type="project" value="UniProtKB-SubCell"/>
</dbReference>
<dbReference type="AlphaFoldDB" id="A0A9P7U4Q5"/>
<evidence type="ECO:0000256" key="3">
    <source>
        <dbReference type="ARBA" id="ARBA00006083"/>
    </source>
</evidence>
<comment type="catalytic activity">
    <reaction evidence="9">
        <text>adenosine + H2O + H(+) = inosine + NH4(+)</text>
        <dbReference type="Rhea" id="RHEA:24408"/>
        <dbReference type="ChEBI" id="CHEBI:15377"/>
        <dbReference type="ChEBI" id="CHEBI:15378"/>
        <dbReference type="ChEBI" id="CHEBI:16335"/>
        <dbReference type="ChEBI" id="CHEBI:17596"/>
        <dbReference type="ChEBI" id="CHEBI:28938"/>
        <dbReference type="EC" id="3.5.4.4"/>
    </reaction>
</comment>
<dbReference type="Gene3D" id="3.20.20.140">
    <property type="entry name" value="Metal-dependent hydrolases"/>
    <property type="match status" value="1"/>
</dbReference>
<evidence type="ECO:0000256" key="6">
    <source>
        <dbReference type="ARBA" id="ARBA00022723"/>
    </source>
</evidence>
<dbReference type="SUPFAM" id="SSF51556">
    <property type="entry name" value="Metallo-dependent hydrolases"/>
    <property type="match status" value="1"/>
</dbReference>
<accession>A0A9P7U4Q5</accession>
<evidence type="ECO:0000313" key="12">
    <source>
        <dbReference type="Proteomes" id="UP000707071"/>
    </source>
</evidence>
<comment type="similarity">
    <text evidence="3">Belongs to the metallo-dependent hydrolases superfamily. Adenosine and AMP deaminases family. ADGF subfamily.</text>
</comment>
<dbReference type="EMBL" id="SRRH01000333">
    <property type="protein sequence ID" value="KAG6290954.1"/>
    <property type="molecule type" value="Genomic_DNA"/>
</dbReference>
<evidence type="ECO:0000259" key="10">
    <source>
        <dbReference type="Pfam" id="PF00962"/>
    </source>
</evidence>
<keyword evidence="8" id="KW-0378">Hydrolase</keyword>
<protein>
    <recommendedName>
        <fullName evidence="4">adenosine deaminase</fullName>
        <ecNumber evidence="4">3.5.4.4</ecNumber>
    </recommendedName>
</protein>